<reference evidence="3" key="1">
    <citation type="submission" date="2022-10" db="EMBL/GenBank/DDBJ databases">
        <title>The complete genomes of actinobacterial strains from the NBC collection.</title>
        <authorList>
            <person name="Joergensen T.S."/>
            <person name="Alvarez Arevalo M."/>
            <person name="Sterndorff E.B."/>
            <person name="Faurdal D."/>
            <person name="Vuksanovic O."/>
            <person name="Mourched A.-S."/>
            <person name="Charusanti P."/>
            <person name="Shaw S."/>
            <person name="Blin K."/>
            <person name="Weber T."/>
        </authorList>
    </citation>
    <scope>NUCLEOTIDE SEQUENCE</scope>
    <source>
        <strain evidence="3">NBC_00060</strain>
    </source>
</reference>
<dbReference type="InterPro" id="IPR010427">
    <property type="entry name" value="DUF1023"/>
</dbReference>
<organism evidence="3">
    <name type="scientific">Streptomyces sp. NBC_00060</name>
    <dbReference type="NCBI Taxonomy" id="2975636"/>
    <lineage>
        <taxon>Bacteria</taxon>
        <taxon>Bacillati</taxon>
        <taxon>Actinomycetota</taxon>
        <taxon>Actinomycetes</taxon>
        <taxon>Kitasatosporales</taxon>
        <taxon>Streptomycetaceae</taxon>
        <taxon>Streptomyces</taxon>
    </lineage>
</organism>
<dbReference type="GO" id="GO:0016787">
    <property type="term" value="F:hydrolase activity"/>
    <property type="evidence" value="ECO:0007669"/>
    <property type="project" value="UniProtKB-KW"/>
</dbReference>
<dbReference type="InterPro" id="IPR029058">
    <property type="entry name" value="AB_hydrolase_fold"/>
</dbReference>
<name>A0AAU2H7M6_9ACTN</name>
<dbReference type="EMBL" id="CP108253">
    <property type="protein sequence ID" value="WTU43433.1"/>
    <property type="molecule type" value="Genomic_DNA"/>
</dbReference>
<evidence type="ECO:0000259" key="2">
    <source>
        <dbReference type="Pfam" id="PF06259"/>
    </source>
</evidence>
<sequence length="323" mass="33026">MAPRPRVGSRALRALLAALVVASVAVPLSGAVRPAAVPAPVPAALAPLTSATSAVLDARYGAARDGIRAAERMATGHGDRRRAAALRAMAGPGRHFLSFDGRGGGRTAEVVGDLAHADRIAVLVPGSDTSLDKYGRFRAGAGALQREMGARSAVVAWLGYPTPATGSAGSVTTGRADRAAPQLGKFVRELSAAKPGTRMAVLCHSYGSVVCARAASELRADALVLYGSPGTGADDVGQLHTRADVWAGRASGDWIADVPHLRLPLLAATVGFGTDPVSKAFGARIFDAGTGGHSDYLKPGSVPLRNIALIASGQTPTEERRHA</sequence>
<proteinExistence type="predicted"/>
<feature type="signal peptide" evidence="1">
    <location>
        <begin position="1"/>
        <end position="30"/>
    </location>
</feature>
<keyword evidence="1" id="KW-0732">Signal</keyword>
<keyword evidence="3" id="KW-0378">Hydrolase</keyword>
<dbReference type="Gene3D" id="3.40.50.1820">
    <property type="entry name" value="alpha/beta hydrolase"/>
    <property type="match status" value="1"/>
</dbReference>
<evidence type="ECO:0000313" key="3">
    <source>
        <dbReference type="EMBL" id="WTU43433.1"/>
    </source>
</evidence>
<gene>
    <name evidence="3" type="ORF">OHV25_29550</name>
</gene>
<dbReference type="Pfam" id="PF06259">
    <property type="entry name" value="Abhydrolase_8"/>
    <property type="match status" value="1"/>
</dbReference>
<protein>
    <submittedName>
        <fullName evidence="3">Alpha/beta hydrolase family protein</fullName>
    </submittedName>
</protein>
<evidence type="ECO:0000256" key="1">
    <source>
        <dbReference type="SAM" id="SignalP"/>
    </source>
</evidence>
<feature type="chain" id="PRO_5043334252" evidence="1">
    <location>
        <begin position="31"/>
        <end position="323"/>
    </location>
</feature>
<dbReference type="SUPFAM" id="SSF53474">
    <property type="entry name" value="alpha/beta-Hydrolases"/>
    <property type="match status" value="1"/>
</dbReference>
<dbReference type="AlphaFoldDB" id="A0AAU2H7M6"/>
<feature type="domain" description="DUF1023" evidence="2">
    <location>
        <begin position="100"/>
        <end position="261"/>
    </location>
</feature>
<accession>A0AAU2H7M6</accession>